<accession>A0A5B7IZE7</accession>
<keyword evidence="2" id="KW-1185">Reference proteome</keyword>
<sequence>MKEVPLLIRSANVRFLFLPPSDYSSFVRKIMGERGRAWLRQAWAMVFRRHPRSTGAVVHATITHHRTVDTNTRLRFLQFPA</sequence>
<organism evidence="1 2">
    <name type="scientific">Portunus trituberculatus</name>
    <name type="common">Swimming crab</name>
    <name type="synonym">Neptunus trituberculatus</name>
    <dbReference type="NCBI Taxonomy" id="210409"/>
    <lineage>
        <taxon>Eukaryota</taxon>
        <taxon>Metazoa</taxon>
        <taxon>Ecdysozoa</taxon>
        <taxon>Arthropoda</taxon>
        <taxon>Crustacea</taxon>
        <taxon>Multicrustacea</taxon>
        <taxon>Malacostraca</taxon>
        <taxon>Eumalacostraca</taxon>
        <taxon>Eucarida</taxon>
        <taxon>Decapoda</taxon>
        <taxon>Pleocyemata</taxon>
        <taxon>Brachyura</taxon>
        <taxon>Eubrachyura</taxon>
        <taxon>Portunoidea</taxon>
        <taxon>Portunidae</taxon>
        <taxon>Portuninae</taxon>
        <taxon>Portunus</taxon>
    </lineage>
</organism>
<dbReference type="Proteomes" id="UP000324222">
    <property type="component" value="Unassembled WGS sequence"/>
</dbReference>
<proteinExistence type="predicted"/>
<name>A0A5B7IZE7_PORTR</name>
<comment type="caution">
    <text evidence="1">The sequence shown here is derived from an EMBL/GenBank/DDBJ whole genome shotgun (WGS) entry which is preliminary data.</text>
</comment>
<dbReference type="AlphaFoldDB" id="A0A5B7IZE7"/>
<protein>
    <submittedName>
        <fullName evidence="1">Uncharacterized protein</fullName>
    </submittedName>
</protein>
<evidence type="ECO:0000313" key="2">
    <source>
        <dbReference type="Proteomes" id="UP000324222"/>
    </source>
</evidence>
<evidence type="ECO:0000313" key="1">
    <source>
        <dbReference type="EMBL" id="MPC89900.1"/>
    </source>
</evidence>
<gene>
    <name evidence="1" type="ORF">E2C01_084862</name>
</gene>
<reference evidence="1 2" key="1">
    <citation type="submission" date="2019-05" db="EMBL/GenBank/DDBJ databases">
        <title>Another draft genome of Portunus trituberculatus and its Hox gene families provides insights of decapod evolution.</title>
        <authorList>
            <person name="Jeong J.-H."/>
            <person name="Song I."/>
            <person name="Kim S."/>
            <person name="Choi T."/>
            <person name="Kim D."/>
            <person name="Ryu S."/>
            <person name="Kim W."/>
        </authorList>
    </citation>
    <scope>NUCLEOTIDE SEQUENCE [LARGE SCALE GENOMIC DNA]</scope>
    <source>
        <tissue evidence="1">Muscle</tissue>
    </source>
</reference>
<dbReference type="EMBL" id="VSRR010082544">
    <property type="protein sequence ID" value="MPC89900.1"/>
    <property type="molecule type" value="Genomic_DNA"/>
</dbReference>